<feature type="compositionally biased region" description="Basic residues" evidence="7">
    <location>
        <begin position="317"/>
        <end position="327"/>
    </location>
</feature>
<gene>
    <name evidence="9" type="primary">Necator_chrII.g4298</name>
    <name evidence="9" type="ORF">RB195_016506</name>
</gene>
<accession>A0ABR1C2C1</accession>
<dbReference type="InterPro" id="IPR016656">
    <property type="entry name" value="TFIIE-bsu"/>
</dbReference>
<keyword evidence="10" id="KW-1185">Reference proteome</keyword>
<dbReference type="InterPro" id="IPR003166">
    <property type="entry name" value="TFIIE_bsu_DNA-bd"/>
</dbReference>
<evidence type="ECO:0000256" key="4">
    <source>
        <dbReference type="ARBA" id="ARBA00023163"/>
    </source>
</evidence>
<keyword evidence="4" id="KW-0804">Transcription</keyword>
<feature type="compositionally biased region" description="Low complexity" evidence="7">
    <location>
        <begin position="20"/>
        <end position="36"/>
    </location>
</feature>
<feature type="compositionally biased region" description="Polar residues" evidence="7">
    <location>
        <begin position="1"/>
        <end position="19"/>
    </location>
</feature>
<feature type="region of interest" description="Disordered" evidence="7">
    <location>
        <begin position="317"/>
        <end position="342"/>
    </location>
</feature>
<evidence type="ECO:0000256" key="5">
    <source>
        <dbReference type="ARBA" id="ARBA00023242"/>
    </source>
</evidence>
<dbReference type="InterPro" id="IPR036390">
    <property type="entry name" value="WH_DNA-bd_sf"/>
</dbReference>
<dbReference type="Pfam" id="PF18121">
    <property type="entry name" value="TFA2_Winged_2"/>
    <property type="match status" value="1"/>
</dbReference>
<protein>
    <recommendedName>
        <fullName evidence="8">TFIIE beta domain-containing protein</fullName>
    </recommendedName>
</protein>
<dbReference type="PANTHER" id="PTHR12716:SF8">
    <property type="entry name" value="TRANSCRIPTION INITIATION FACTOR IIE SUBUNIT BETA"/>
    <property type="match status" value="1"/>
</dbReference>
<dbReference type="Gene3D" id="1.10.10.10">
    <property type="entry name" value="Winged helix-like DNA-binding domain superfamily/Winged helix DNA-binding domain"/>
    <property type="match status" value="1"/>
</dbReference>
<dbReference type="Pfam" id="PF02186">
    <property type="entry name" value="TFIIE_beta"/>
    <property type="match status" value="1"/>
</dbReference>
<evidence type="ECO:0000256" key="1">
    <source>
        <dbReference type="ARBA" id="ARBA00004123"/>
    </source>
</evidence>
<dbReference type="CDD" id="cd07977">
    <property type="entry name" value="TFIIE_beta_winged_helix"/>
    <property type="match status" value="1"/>
</dbReference>
<evidence type="ECO:0000256" key="7">
    <source>
        <dbReference type="SAM" id="MobiDB-lite"/>
    </source>
</evidence>
<evidence type="ECO:0000313" key="10">
    <source>
        <dbReference type="Proteomes" id="UP001303046"/>
    </source>
</evidence>
<comment type="subcellular location">
    <subcellularLocation>
        <location evidence="1">Nucleus</location>
    </subcellularLocation>
</comment>
<reference evidence="9 10" key="1">
    <citation type="submission" date="2023-08" db="EMBL/GenBank/DDBJ databases">
        <title>A Necator americanus chromosomal reference genome.</title>
        <authorList>
            <person name="Ilik V."/>
            <person name="Petrzelkova K.J."/>
            <person name="Pardy F."/>
            <person name="Fuh T."/>
            <person name="Niatou-Singa F.S."/>
            <person name="Gouil Q."/>
            <person name="Baker L."/>
            <person name="Ritchie M.E."/>
            <person name="Jex A.R."/>
            <person name="Gazzola D."/>
            <person name="Li H."/>
            <person name="Toshio Fujiwara R."/>
            <person name="Zhan B."/>
            <person name="Aroian R.V."/>
            <person name="Pafco B."/>
            <person name="Schwarz E.M."/>
        </authorList>
    </citation>
    <scope>NUCLEOTIDE SEQUENCE [LARGE SCALE GENOMIC DNA]</scope>
    <source>
        <strain evidence="9 10">Aroian</strain>
        <tissue evidence="9">Whole animal</tissue>
    </source>
</reference>
<dbReference type="PROSITE" id="PS51351">
    <property type="entry name" value="TFIIE_BETA_C"/>
    <property type="match status" value="1"/>
</dbReference>
<evidence type="ECO:0000256" key="3">
    <source>
        <dbReference type="ARBA" id="ARBA00023125"/>
    </source>
</evidence>
<keyword evidence="2" id="KW-0805">Transcription regulation</keyword>
<dbReference type="SUPFAM" id="SSF46785">
    <property type="entry name" value="Winged helix' DNA-binding domain"/>
    <property type="match status" value="1"/>
</dbReference>
<comment type="function">
    <text evidence="6">Recruits TFIIH to the initiation complex and stimulates the RNA polymerase II C-terminal domain kinase and DNA-dependent ATPase activities of TFIIH. Both TFIIH and TFIIE are required for promoter clearance by RNA polymerase.</text>
</comment>
<comment type="caution">
    <text evidence="9">The sequence shown here is derived from an EMBL/GenBank/DDBJ whole genome shotgun (WGS) entry which is preliminary data.</text>
</comment>
<evidence type="ECO:0000256" key="2">
    <source>
        <dbReference type="ARBA" id="ARBA00023015"/>
    </source>
</evidence>
<evidence type="ECO:0000259" key="8">
    <source>
        <dbReference type="PROSITE" id="PS51351"/>
    </source>
</evidence>
<name>A0ABR1C2C1_NECAM</name>
<dbReference type="InterPro" id="IPR040501">
    <property type="entry name" value="TFA2_Winged_2"/>
</dbReference>
<feature type="compositionally biased region" description="Polar residues" evidence="7">
    <location>
        <begin position="74"/>
        <end position="95"/>
    </location>
</feature>
<sequence>MSVKNPSHSNGHNTAPSNNTTGPAPAEGSAAEASTGRRGRSGAQLAIRNQCRPGMDPDLLRQRAAFQKHAARTVSVQQRPQIQLPSPSASHTTYNAEAAKKKKKPVQPTPKPVAELDFRSAISHSNAANFGTMAKIVDYMKKRHLSQQQWPLSLQEILDELQVYDLPKRSEAWLKEALPKNPRLTCDEESKFCYKPPYKIKGKTSLVAVAKKHHQDVKGGILLSELNDCIPNGEKLLEALADQIIVVPTQVNKRKDKVFFYNDQELDIHIEDEFKQIYRKVSVDHLDEKKIEEYLQKHGIDAMKDLAPKKIGVGPLKRKAPKRRQNHKVQNQHLEGVLEDYE</sequence>
<dbReference type="EMBL" id="JAVFWL010000002">
    <property type="protein sequence ID" value="KAK6732166.1"/>
    <property type="molecule type" value="Genomic_DNA"/>
</dbReference>
<feature type="domain" description="TFIIE beta" evidence="8">
    <location>
        <begin position="112"/>
        <end position="201"/>
    </location>
</feature>
<feature type="region of interest" description="Disordered" evidence="7">
    <location>
        <begin position="1"/>
        <end position="111"/>
    </location>
</feature>
<dbReference type="PIRSF" id="PIRSF016398">
    <property type="entry name" value="TFIIE-beta"/>
    <property type="match status" value="1"/>
</dbReference>
<dbReference type="InterPro" id="IPR036388">
    <property type="entry name" value="WH-like_DNA-bd_sf"/>
</dbReference>
<keyword evidence="5" id="KW-0539">Nucleus</keyword>
<evidence type="ECO:0000256" key="6">
    <source>
        <dbReference type="ARBA" id="ARBA00025581"/>
    </source>
</evidence>
<evidence type="ECO:0000313" key="9">
    <source>
        <dbReference type="EMBL" id="KAK6732166.1"/>
    </source>
</evidence>
<organism evidence="9 10">
    <name type="scientific">Necator americanus</name>
    <name type="common">Human hookworm</name>
    <dbReference type="NCBI Taxonomy" id="51031"/>
    <lineage>
        <taxon>Eukaryota</taxon>
        <taxon>Metazoa</taxon>
        <taxon>Ecdysozoa</taxon>
        <taxon>Nematoda</taxon>
        <taxon>Chromadorea</taxon>
        <taxon>Rhabditida</taxon>
        <taxon>Rhabditina</taxon>
        <taxon>Rhabditomorpha</taxon>
        <taxon>Strongyloidea</taxon>
        <taxon>Ancylostomatidae</taxon>
        <taxon>Bunostominae</taxon>
        <taxon>Necator</taxon>
    </lineage>
</organism>
<keyword evidence="3" id="KW-0238">DNA-binding</keyword>
<proteinExistence type="predicted"/>
<dbReference type="PANTHER" id="PTHR12716">
    <property type="entry name" value="TRANSCRIPTION INITIATION FACTOR IIE, BETA SUBUNIT"/>
    <property type="match status" value="1"/>
</dbReference>
<dbReference type="Proteomes" id="UP001303046">
    <property type="component" value="Unassembled WGS sequence"/>
</dbReference>